<evidence type="ECO:0000256" key="13">
    <source>
        <dbReference type="PROSITE-ProRule" id="PRU01373"/>
    </source>
</evidence>
<dbReference type="GO" id="GO:0071972">
    <property type="term" value="F:peptidoglycan L,D-transpeptidase activity"/>
    <property type="evidence" value="ECO:0007669"/>
    <property type="project" value="TreeGrafter"/>
</dbReference>
<evidence type="ECO:0000256" key="9">
    <source>
        <dbReference type="ARBA" id="ARBA00023288"/>
    </source>
</evidence>
<keyword evidence="17" id="KW-1185">Reference proteome</keyword>
<dbReference type="GO" id="GO:0016746">
    <property type="term" value="F:acyltransferase activity"/>
    <property type="evidence" value="ECO:0007669"/>
    <property type="project" value="UniProtKB-KW"/>
</dbReference>
<evidence type="ECO:0000256" key="14">
    <source>
        <dbReference type="SAM" id="SignalP"/>
    </source>
</evidence>
<dbReference type="CDD" id="cd16913">
    <property type="entry name" value="YkuD_like"/>
    <property type="match status" value="1"/>
</dbReference>
<evidence type="ECO:0000256" key="2">
    <source>
        <dbReference type="ARBA" id="ARBA00022475"/>
    </source>
</evidence>
<dbReference type="GO" id="GO:0008360">
    <property type="term" value="P:regulation of cell shape"/>
    <property type="evidence" value="ECO:0007669"/>
    <property type="project" value="UniProtKB-UniRule"/>
</dbReference>
<evidence type="ECO:0000256" key="11">
    <source>
        <dbReference type="ARBA" id="ARBA00023316"/>
    </source>
</evidence>
<keyword evidence="8" id="KW-0564">Palmitate</keyword>
<dbReference type="Gene3D" id="2.40.440.10">
    <property type="entry name" value="L,D-transpeptidase catalytic domain-like"/>
    <property type="match status" value="1"/>
</dbReference>
<comment type="pathway">
    <text evidence="12">Glycan biosynthesis.</text>
</comment>
<evidence type="ECO:0000313" key="16">
    <source>
        <dbReference type="EMBL" id="SOE02919.1"/>
    </source>
</evidence>
<evidence type="ECO:0000256" key="10">
    <source>
        <dbReference type="ARBA" id="ARBA00023315"/>
    </source>
</evidence>
<dbReference type="Gene3D" id="2.60.40.3780">
    <property type="match status" value="1"/>
</dbReference>
<evidence type="ECO:0000256" key="1">
    <source>
        <dbReference type="ARBA" id="ARBA00004752"/>
    </source>
</evidence>
<dbReference type="AlphaFoldDB" id="A0A286H6F5"/>
<dbReference type="CDD" id="cd13432">
    <property type="entry name" value="LDT_IgD_like_2"/>
    <property type="match status" value="1"/>
</dbReference>
<dbReference type="Proteomes" id="UP000219482">
    <property type="component" value="Unassembled WGS sequence"/>
</dbReference>
<sequence>MPGARLSRSSFVLPSVLTVLAVLALSGCGGADPTEQAAPATTSAAPSEPDVVEPAVISTDPPLGSVDVAPVTPLHVAAGHGTLTDVTVTDPDGAVLPGSLDPSGARWVATADLDYGTTYTVAATAVDAGGTSTAATGSISTVSPRTLTMPTVFPTEDSGTVGVGQPVSITFDEDVTDRAAVERRLRVTTTPAVAGAWSWLSDRTVQYRPEQYWPAGTHVVVDADVYGVDVGGGIRGQASPHVEFDIGAKKVAVVDATELVLRLYVDDQLVRTMPTSLGKSSSPTPTGTYVVMQQSRNYTMRSASYGVPLDAPGGYETPVEYASRLSNSGIFVHGAPWSVRDQGRRNVSHGCLNVSVADAGWFYANFGRGDVVEVVNAGPRLDVGDGFGAWNQSWPEWQAGSALAPPVA</sequence>
<keyword evidence="11 13" id="KW-0961">Cell wall biogenesis/degradation</keyword>
<feature type="chain" id="PRO_5038333526" evidence="14">
    <location>
        <begin position="32"/>
        <end position="408"/>
    </location>
</feature>
<feature type="active site" description="Proton donor/acceptor" evidence="13">
    <location>
        <position position="333"/>
    </location>
</feature>
<keyword evidence="6 13" id="KW-0573">Peptidoglycan synthesis</keyword>
<keyword evidence="10" id="KW-0012">Acyltransferase</keyword>
<evidence type="ECO:0000256" key="3">
    <source>
        <dbReference type="ARBA" id="ARBA00022679"/>
    </source>
</evidence>
<dbReference type="Pfam" id="PF03734">
    <property type="entry name" value="YkuD"/>
    <property type="match status" value="1"/>
</dbReference>
<dbReference type="PANTHER" id="PTHR30582:SF2">
    <property type="entry name" value="L,D-TRANSPEPTIDASE YCIB-RELATED"/>
    <property type="match status" value="1"/>
</dbReference>
<keyword evidence="4 14" id="KW-0732">Signal</keyword>
<reference evidence="17" key="1">
    <citation type="submission" date="2017-09" db="EMBL/GenBank/DDBJ databases">
        <authorList>
            <person name="Varghese N."/>
            <person name="Submissions S."/>
        </authorList>
    </citation>
    <scope>NUCLEOTIDE SEQUENCE [LARGE SCALE GENOMIC DNA]</scope>
    <source>
        <strain evidence="17">DSM 44270</strain>
    </source>
</reference>
<accession>A0A286H6F5</accession>
<evidence type="ECO:0000256" key="12">
    <source>
        <dbReference type="ARBA" id="ARBA00060592"/>
    </source>
</evidence>
<evidence type="ECO:0000256" key="8">
    <source>
        <dbReference type="ARBA" id="ARBA00023139"/>
    </source>
</evidence>
<name>A0A286H6F5_9ACTN</name>
<evidence type="ECO:0000313" key="17">
    <source>
        <dbReference type="Proteomes" id="UP000219482"/>
    </source>
</evidence>
<protein>
    <submittedName>
        <fullName evidence="16">Lipoprotein-anchoring transpeptidase ErfK/SrfK</fullName>
    </submittedName>
</protein>
<feature type="signal peptide" evidence="14">
    <location>
        <begin position="1"/>
        <end position="31"/>
    </location>
</feature>
<dbReference type="OrthoDB" id="5242354at2"/>
<dbReference type="InterPro" id="IPR038063">
    <property type="entry name" value="Transpep_catalytic_dom"/>
</dbReference>
<dbReference type="Pfam" id="PF17964">
    <property type="entry name" value="Big_10"/>
    <property type="match status" value="1"/>
</dbReference>
<dbReference type="GO" id="GO:0018104">
    <property type="term" value="P:peptidoglycan-protein cross-linking"/>
    <property type="evidence" value="ECO:0007669"/>
    <property type="project" value="TreeGrafter"/>
</dbReference>
<dbReference type="SUPFAM" id="SSF141523">
    <property type="entry name" value="L,D-transpeptidase catalytic domain-like"/>
    <property type="match status" value="1"/>
</dbReference>
<dbReference type="GO" id="GO:0071555">
    <property type="term" value="P:cell wall organization"/>
    <property type="evidence" value="ECO:0007669"/>
    <property type="project" value="UniProtKB-UniRule"/>
</dbReference>
<keyword evidence="5 13" id="KW-0133">Cell shape</keyword>
<evidence type="ECO:0000259" key="15">
    <source>
        <dbReference type="PROSITE" id="PS52029"/>
    </source>
</evidence>
<keyword evidence="2" id="KW-1003">Cell membrane</keyword>
<evidence type="ECO:0000256" key="6">
    <source>
        <dbReference type="ARBA" id="ARBA00022984"/>
    </source>
</evidence>
<proteinExistence type="predicted"/>
<dbReference type="FunFam" id="2.40.440.10:FF:000005">
    <property type="entry name" value="L,D-transpeptidase 2"/>
    <property type="match status" value="1"/>
</dbReference>
<keyword evidence="9 16" id="KW-0449">Lipoprotein</keyword>
<comment type="pathway">
    <text evidence="1 13">Cell wall biogenesis; peptidoglycan biosynthesis.</text>
</comment>
<dbReference type="PROSITE" id="PS51257">
    <property type="entry name" value="PROKAR_LIPOPROTEIN"/>
    <property type="match status" value="1"/>
</dbReference>
<dbReference type="Gene3D" id="2.60.40.3710">
    <property type="match status" value="1"/>
</dbReference>
<feature type="active site" description="Nucleophile" evidence="13">
    <location>
        <position position="351"/>
    </location>
</feature>
<keyword evidence="7" id="KW-0472">Membrane</keyword>
<dbReference type="RefSeq" id="WP_097185567.1">
    <property type="nucleotide sequence ID" value="NZ_OCNK01000005.1"/>
</dbReference>
<dbReference type="InterPro" id="IPR041280">
    <property type="entry name" value="Big_10"/>
</dbReference>
<evidence type="ECO:0000256" key="7">
    <source>
        <dbReference type="ARBA" id="ARBA00023136"/>
    </source>
</evidence>
<keyword evidence="3" id="KW-0808">Transferase</keyword>
<evidence type="ECO:0000256" key="5">
    <source>
        <dbReference type="ARBA" id="ARBA00022960"/>
    </source>
</evidence>
<dbReference type="GO" id="GO:0005576">
    <property type="term" value="C:extracellular region"/>
    <property type="evidence" value="ECO:0007669"/>
    <property type="project" value="TreeGrafter"/>
</dbReference>
<evidence type="ECO:0000256" key="4">
    <source>
        <dbReference type="ARBA" id="ARBA00022729"/>
    </source>
</evidence>
<dbReference type="PANTHER" id="PTHR30582">
    <property type="entry name" value="L,D-TRANSPEPTIDASE"/>
    <property type="match status" value="1"/>
</dbReference>
<organism evidence="16 17">
    <name type="scientific">Blastococcus haudaquaticus</name>
    <dbReference type="NCBI Taxonomy" id="1938745"/>
    <lineage>
        <taxon>Bacteria</taxon>
        <taxon>Bacillati</taxon>
        <taxon>Actinomycetota</taxon>
        <taxon>Actinomycetes</taxon>
        <taxon>Geodermatophilales</taxon>
        <taxon>Geodermatophilaceae</taxon>
        <taxon>Blastococcus</taxon>
    </lineage>
</organism>
<dbReference type="InterPro" id="IPR005490">
    <property type="entry name" value="LD_TPept_cat_dom"/>
</dbReference>
<gene>
    <name evidence="16" type="ORF">SAMN06272739_3879</name>
</gene>
<dbReference type="UniPathway" id="UPA00219"/>
<feature type="domain" description="L,D-TPase catalytic" evidence="15">
    <location>
        <begin position="250"/>
        <end position="375"/>
    </location>
</feature>
<dbReference type="InterPro" id="IPR050979">
    <property type="entry name" value="LD-transpeptidase"/>
</dbReference>
<dbReference type="PROSITE" id="PS52029">
    <property type="entry name" value="LD_TPASE"/>
    <property type="match status" value="1"/>
</dbReference>
<dbReference type="EMBL" id="OCNK01000005">
    <property type="protein sequence ID" value="SOE02919.1"/>
    <property type="molecule type" value="Genomic_DNA"/>
</dbReference>